<reference evidence="2 3" key="1">
    <citation type="submission" date="2024-04" db="EMBL/GenBank/DDBJ databases">
        <authorList>
            <consortium name="Genoscope - CEA"/>
            <person name="William W."/>
        </authorList>
    </citation>
    <scope>NUCLEOTIDE SEQUENCE [LARGE SCALE GENOMIC DNA]</scope>
</reference>
<dbReference type="EMBL" id="CAXITT010000503">
    <property type="protein sequence ID" value="CAL1542710.1"/>
    <property type="molecule type" value="Genomic_DNA"/>
</dbReference>
<sequence>MSEADVVYRELLQTAHPNTKQFDTVERRLAMVRESLRGLREGLDARAHPHLLSHQRLLFKYRPTTAQVRLKQERRQLKNGEAKKKIVKPDLKMKDERTEKPEPDSKTAQEVSTGTSLDLLYGATPSQTPGPTGYKNNNHSPAQVSALGAVMMATSSGAIQSESYPQVSNPGSNTVDLGTGPQASNTHHKPKMTTLDSLNFPLLFQEKELEGGPAAEIFGLIKNLVSSCAAREQKLVYEMTHSLLSWTNHVTENAAVLMAHCPNISRKIELTALIQEVDRTAPVVIQKAKFVCGGEGALLQELLVAGMSWAQQLDRARLIIDVTTDQWLVMASNIRQLMELNQDQVLKEQMSALASAQKEMCHLLERVTKLNGNYLDNGTGKLAFLVESRDELENLTLTIQTSVEVAAVTVVKTTNDWWQLGMACRDWSVLMTCVQSEVSDIVSQMENLGEQRLQCLQGIPQKDGLRTADVLERETNDILEQVDCVVLGDGTLKLRSDVLVDELQAA</sequence>
<name>A0AAV2I7G1_LYMST</name>
<dbReference type="AlphaFoldDB" id="A0AAV2I7G1"/>
<protein>
    <submittedName>
        <fullName evidence="2">Uncharacterized protein</fullName>
    </submittedName>
</protein>
<organism evidence="2 3">
    <name type="scientific">Lymnaea stagnalis</name>
    <name type="common">Great pond snail</name>
    <name type="synonym">Helix stagnalis</name>
    <dbReference type="NCBI Taxonomy" id="6523"/>
    <lineage>
        <taxon>Eukaryota</taxon>
        <taxon>Metazoa</taxon>
        <taxon>Spiralia</taxon>
        <taxon>Lophotrochozoa</taxon>
        <taxon>Mollusca</taxon>
        <taxon>Gastropoda</taxon>
        <taxon>Heterobranchia</taxon>
        <taxon>Euthyneura</taxon>
        <taxon>Panpulmonata</taxon>
        <taxon>Hygrophila</taxon>
        <taxon>Lymnaeoidea</taxon>
        <taxon>Lymnaeidae</taxon>
        <taxon>Lymnaea</taxon>
    </lineage>
</organism>
<comment type="caution">
    <text evidence="2">The sequence shown here is derived from an EMBL/GenBank/DDBJ whole genome shotgun (WGS) entry which is preliminary data.</text>
</comment>
<proteinExistence type="predicted"/>
<keyword evidence="3" id="KW-1185">Reference proteome</keyword>
<dbReference type="Proteomes" id="UP001497497">
    <property type="component" value="Unassembled WGS sequence"/>
</dbReference>
<evidence type="ECO:0000313" key="3">
    <source>
        <dbReference type="Proteomes" id="UP001497497"/>
    </source>
</evidence>
<accession>A0AAV2I7G1</accession>
<feature type="non-terminal residue" evidence="2">
    <location>
        <position position="506"/>
    </location>
</feature>
<feature type="compositionally biased region" description="Basic and acidic residues" evidence="1">
    <location>
        <begin position="76"/>
        <end position="107"/>
    </location>
</feature>
<feature type="region of interest" description="Disordered" evidence="1">
    <location>
        <begin position="76"/>
        <end position="114"/>
    </location>
</feature>
<evidence type="ECO:0000313" key="2">
    <source>
        <dbReference type="EMBL" id="CAL1542710.1"/>
    </source>
</evidence>
<evidence type="ECO:0000256" key="1">
    <source>
        <dbReference type="SAM" id="MobiDB-lite"/>
    </source>
</evidence>
<gene>
    <name evidence="2" type="ORF">GSLYS_00016244001</name>
</gene>